<proteinExistence type="predicted"/>
<dbReference type="Pfam" id="PF24096">
    <property type="entry name" value="DUF7379"/>
    <property type="match status" value="1"/>
</dbReference>
<keyword evidence="4" id="KW-1185">Reference proteome</keyword>
<evidence type="ECO:0000313" key="3">
    <source>
        <dbReference type="EMBL" id="QDG53931.1"/>
    </source>
</evidence>
<dbReference type="EMBL" id="CP041186">
    <property type="protein sequence ID" value="QDG53931.1"/>
    <property type="molecule type" value="Genomic_DNA"/>
</dbReference>
<dbReference type="Proteomes" id="UP000315995">
    <property type="component" value="Chromosome"/>
</dbReference>
<dbReference type="Gene3D" id="3.40.50.1820">
    <property type="entry name" value="alpha/beta hydrolase"/>
    <property type="match status" value="1"/>
</dbReference>
<protein>
    <recommendedName>
        <fullName evidence="2">DUF7379 domain-containing protein</fullName>
    </recommendedName>
</protein>
<accession>A0A4Y6Q027</accession>
<dbReference type="AlphaFoldDB" id="A0A4Y6Q027"/>
<dbReference type="OrthoDB" id="556502at2"/>
<gene>
    <name evidence="3" type="ORF">FIV42_25260</name>
</gene>
<name>A0A4Y6Q027_PERCE</name>
<sequence length="428" mass="46541">MYRLDAGFRTAPTYATPALERKVPDDSDNKPDHLRGTSQLTVEAVLAVVDIVEAMHRTISTFGGLLAGGQLDRTTGLTGMVYRNIRAVTNLVGAGIDVALEEFAERLNESGPTSANESLLAAVNGVLGDYLVATDNPLAIPMEFRQDGRAVSADDAKLHAAVRKAGGRVLLMVHGSSSNDLQWLRKGHDHGQALAEELGYVPIYLRYNSGRHISENGADLAALLDGFTAELPELTELSILAHSMGGLVARSACHYAEEAGHAWRERLRNLVFLATPHHGALLERSGNWLHQILQISAYSAPISRLAKIRSAGVTDLRYGNLVHEDWRDCERFELSTDCRQPVPLPKGVACYAVAATTAATSTYVTDHVVGDGLVQLDSALGRHEDPKYDLGLDEAHQFVARRCSHLDVLCKPEVYEVLGNWLTSRKPA</sequence>
<evidence type="ECO:0000259" key="2">
    <source>
        <dbReference type="Pfam" id="PF24096"/>
    </source>
</evidence>
<evidence type="ECO:0000313" key="4">
    <source>
        <dbReference type="Proteomes" id="UP000315995"/>
    </source>
</evidence>
<reference evidence="3 4" key="1">
    <citation type="submission" date="2019-06" db="EMBL/GenBank/DDBJ databases">
        <title>Persicimonas caeni gen. nov., sp. nov., a predatory bacterium isolated from solar saltern.</title>
        <authorList>
            <person name="Wang S."/>
        </authorList>
    </citation>
    <scope>NUCLEOTIDE SEQUENCE [LARGE SCALE GENOMIC DNA]</scope>
    <source>
        <strain evidence="3 4">YN101</strain>
    </source>
</reference>
<accession>A0A5B8YAW5</accession>
<dbReference type="InterPro" id="IPR029058">
    <property type="entry name" value="AB_hydrolase_fold"/>
</dbReference>
<feature type="domain" description="DUF7379" evidence="2">
    <location>
        <begin position="170"/>
        <end position="290"/>
    </location>
</feature>
<organism evidence="3 4">
    <name type="scientific">Persicimonas caeni</name>
    <dbReference type="NCBI Taxonomy" id="2292766"/>
    <lineage>
        <taxon>Bacteria</taxon>
        <taxon>Deltaproteobacteria</taxon>
        <taxon>Bradymonadales</taxon>
        <taxon>Bradymonadaceae</taxon>
        <taxon>Persicimonas</taxon>
    </lineage>
</organism>
<dbReference type="SUPFAM" id="SSF53474">
    <property type="entry name" value="alpha/beta-Hydrolases"/>
    <property type="match status" value="1"/>
</dbReference>
<evidence type="ECO:0000256" key="1">
    <source>
        <dbReference type="SAM" id="MobiDB-lite"/>
    </source>
</evidence>
<feature type="compositionally biased region" description="Basic and acidic residues" evidence="1">
    <location>
        <begin position="19"/>
        <end position="35"/>
    </location>
</feature>
<feature type="region of interest" description="Disordered" evidence="1">
    <location>
        <begin position="15"/>
        <end position="36"/>
    </location>
</feature>
<dbReference type="InterPro" id="IPR055803">
    <property type="entry name" value="DUF7379"/>
</dbReference>